<dbReference type="PANTHER" id="PTHR37422">
    <property type="entry name" value="TEICHURONIC ACID BIOSYNTHESIS PROTEIN TUAE"/>
    <property type="match status" value="1"/>
</dbReference>
<protein>
    <recommendedName>
        <fullName evidence="6">O-antigen ligase-related domain-containing protein</fullName>
    </recommendedName>
</protein>
<feature type="non-terminal residue" evidence="7">
    <location>
        <position position="370"/>
    </location>
</feature>
<feature type="transmembrane region" description="Helical" evidence="5">
    <location>
        <begin position="151"/>
        <end position="167"/>
    </location>
</feature>
<dbReference type="PANTHER" id="PTHR37422:SF13">
    <property type="entry name" value="LIPOPOLYSACCHARIDE BIOSYNTHESIS PROTEIN PA4999-RELATED"/>
    <property type="match status" value="1"/>
</dbReference>
<sequence>CLWLALIWVLRFRSQITLVWAPVIYVPLSLFLMQALISAGFSRNPAHSIEDWLGYFAWGTLFVTGACLASNLSRLNRILRTIQLTSLVVAAVGILQYAGHAPLGLPARYAALRLAVSTLGNTNFVAHYLDQILPLSFVLLLSGALRPVDRGLALLCVLAGGILLFLTNSLGGWLSIAAAAFVLAAPFVSLPRVWLRRVGIGILCAGLLIPVAAVILRSVPLDGNRSASDAASEAISVIQTDVIHAFERPDYSTAMRILIWKDGWRLAKDQGWVGVGPGEWGTELPAYRTSTSHRDWHGLIRTRQSQAYYAHQDYLQEWGETGLLGALLLLSLLAAAATLCWRVAHAVPEIESDPPLRRALGLAGLGAVVA</sequence>
<feature type="transmembrane region" description="Helical" evidence="5">
    <location>
        <begin position="323"/>
        <end position="344"/>
    </location>
</feature>
<feature type="transmembrane region" description="Helical" evidence="5">
    <location>
        <begin position="52"/>
        <end position="72"/>
    </location>
</feature>
<feature type="transmembrane region" description="Helical" evidence="5">
    <location>
        <begin position="18"/>
        <end position="40"/>
    </location>
</feature>
<feature type="transmembrane region" description="Helical" evidence="5">
    <location>
        <begin position="84"/>
        <end position="105"/>
    </location>
</feature>
<evidence type="ECO:0000256" key="4">
    <source>
        <dbReference type="ARBA" id="ARBA00023136"/>
    </source>
</evidence>
<evidence type="ECO:0000256" key="5">
    <source>
        <dbReference type="SAM" id="Phobius"/>
    </source>
</evidence>
<comment type="subcellular location">
    <subcellularLocation>
        <location evidence="1">Membrane</location>
        <topology evidence="1">Multi-pass membrane protein</topology>
    </subcellularLocation>
</comment>
<evidence type="ECO:0000313" key="7">
    <source>
        <dbReference type="EMBL" id="SVC58333.1"/>
    </source>
</evidence>
<accession>A0A382NAV7</accession>
<gene>
    <name evidence="7" type="ORF">METZ01_LOCUS311187</name>
</gene>
<dbReference type="InterPro" id="IPR007016">
    <property type="entry name" value="O-antigen_ligase-rel_domated"/>
</dbReference>
<evidence type="ECO:0000256" key="3">
    <source>
        <dbReference type="ARBA" id="ARBA00022989"/>
    </source>
</evidence>
<feature type="non-terminal residue" evidence="7">
    <location>
        <position position="1"/>
    </location>
</feature>
<dbReference type="AlphaFoldDB" id="A0A382NAV7"/>
<dbReference type="Pfam" id="PF04932">
    <property type="entry name" value="Wzy_C"/>
    <property type="match status" value="1"/>
</dbReference>
<name>A0A382NAV7_9ZZZZ</name>
<feature type="transmembrane region" description="Helical" evidence="5">
    <location>
        <begin position="125"/>
        <end position="144"/>
    </location>
</feature>
<organism evidence="7">
    <name type="scientific">marine metagenome</name>
    <dbReference type="NCBI Taxonomy" id="408172"/>
    <lineage>
        <taxon>unclassified sequences</taxon>
        <taxon>metagenomes</taxon>
        <taxon>ecological metagenomes</taxon>
    </lineage>
</organism>
<evidence type="ECO:0000256" key="2">
    <source>
        <dbReference type="ARBA" id="ARBA00022692"/>
    </source>
</evidence>
<feature type="domain" description="O-antigen ligase-related" evidence="6">
    <location>
        <begin position="156"/>
        <end position="330"/>
    </location>
</feature>
<dbReference type="InterPro" id="IPR051533">
    <property type="entry name" value="WaaL-like"/>
</dbReference>
<reference evidence="7" key="1">
    <citation type="submission" date="2018-05" db="EMBL/GenBank/DDBJ databases">
        <authorList>
            <person name="Lanie J.A."/>
            <person name="Ng W.-L."/>
            <person name="Kazmierczak K.M."/>
            <person name="Andrzejewski T.M."/>
            <person name="Davidsen T.M."/>
            <person name="Wayne K.J."/>
            <person name="Tettelin H."/>
            <person name="Glass J.I."/>
            <person name="Rusch D."/>
            <person name="Podicherti R."/>
            <person name="Tsui H.-C.T."/>
            <person name="Winkler M.E."/>
        </authorList>
    </citation>
    <scope>NUCLEOTIDE SEQUENCE</scope>
</reference>
<keyword evidence="3 5" id="KW-1133">Transmembrane helix</keyword>
<proteinExistence type="predicted"/>
<dbReference type="EMBL" id="UINC01099228">
    <property type="protein sequence ID" value="SVC58333.1"/>
    <property type="molecule type" value="Genomic_DNA"/>
</dbReference>
<evidence type="ECO:0000256" key="1">
    <source>
        <dbReference type="ARBA" id="ARBA00004141"/>
    </source>
</evidence>
<feature type="transmembrane region" description="Helical" evidence="5">
    <location>
        <begin position="198"/>
        <end position="216"/>
    </location>
</feature>
<keyword evidence="2 5" id="KW-0812">Transmembrane</keyword>
<dbReference type="GO" id="GO:0016020">
    <property type="term" value="C:membrane"/>
    <property type="evidence" value="ECO:0007669"/>
    <property type="project" value="UniProtKB-SubCell"/>
</dbReference>
<evidence type="ECO:0000259" key="6">
    <source>
        <dbReference type="Pfam" id="PF04932"/>
    </source>
</evidence>
<keyword evidence="4 5" id="KW-0472">Membrane</keyword>